<dbReference type="InterPro" id="IPR016156">
    <property type="entry name" value="FAD/NAD-linked_Rdtase_dimer_sf"/>
</dbReference>
<dbReference type="FunFam" id="3.50.50.60:FF:000190">
    <property type="entry name" value="Thioredoxin reductase"/>
    <property type="match status" value="1"/>
</dbReference>
<dbReference type="GO" id="GO:0045454">
    <property type="term" value="P:cell redox homeostasis"/>
    <property type="evidence" value="ECO:0007669"/>
    <property type="project" value="InterPro"/>
</dbReference>
<dbReference type="EMBL" id="NEDP02005523">
    <property type="protein sequence ID" value="OWF39502.1"/>
    <property type="molecule type" value="Genomic_DNA"/>
</dbReference>
<keyword evidence="10 11" id="KW-0676">Redox-active center</keyword>
<dbReference type="GO" id="GO:0006749">
    <property type="term" value="P:glutathione metabolic process"/>
    <property type="evidence" value="ECO:0007669"/>
    <property type="project" value="TreeGrafter"/>
</dbReference>
<dbReference type="PANTHER" id="PTHR42737:SF8">
    <property type="entry name" value="THIOREDOXIN-DISULFIDE REDUCTASE"/>
    <property type="match status" value="1"/>
</dbReference>
<proteinExistence type="inferred from homology"/>
<feature type="domain" description="Glutaredoxin" evidence="12">
    <location>
        <begin position="22"/>
        <end position="83"/>
    </location>
</feature>
<dbReference type="SUPFAM" id="SSF51905">
    <property type="entry name" value="FAD/NAD(P)-binding domain"/>
    <property type="match status" value="1"/>
</dbReference>
<evidence type="ECO:0000259" key="12">
    <source>
        <dbReference type="Pfam" id="PF00462"/>
    </source>
</evidence>
<gene>
    <name evidence="15" type="ORF">KP79_PYT11132</name>
</gene>
<evidence type="ECO:0000256" key="3">
    <source>
        <dbReference type="ARBA" id="ARBA00012610"/>
    </source>
</evidence>
<evidence type="ECO:0000313" key="16">
    <source>
        <dbReference type="Proteomes" id="UP000242188"/>
    </source>
</evidence>
<dbReference type="GO" id="GO:0050660">
    <property type="term" value="F:flavin adenine dinucleotide binding"/>
    <property type="evidence" value="ECO:0007669"/>
    <property type="project" value="InterPro"/>
</dbReference>
<dbReference type="SUPFAM" id="SSF55424">
    <property type="entry name" value="FAD/NAD-linked reductases, dimerisation (C-terminal) domain"/>
    <property type="match status" value="1"/>
</dbReference>
<evidence type="ECO:0000313" key="15">
    <source>
        <dbReference type="EMBL" id="OWF39502.1"/>
    </source>
</evidence>
<dbReference type="PROSITE" id="PS00076">
    <property type="entry name" value="PYRIDINE_REDOX_1"/>
    <property type="match status" value="1"/>
</dbReference>
<evidence type="ECO:0000256" key="8">
    <source>
        <dbReference type="ARBA" id="ARBA00023002"/>
    </source>
</evidence>
<evidence type="ECO:0000259" key="13">
    <source>
        <dbReference type="Pfam" id="PF02852"/>
    </source>
</evidence>
<dbReference type="Pfam" id="PF07992">
    <property type="entry name" value="Pyr_redox_2"/>
    <property type="match status" value="1"/>
</dbReference>
<dbReference type="OrthoDB" id="5956163at2759"/>
<accession>A0A210PSR9</accession>
<dbReference type="STRING" id="6573.A0A210PSR9"/>
<dbReference type="EC" id="1.8.1.9" evidence="3"/>
<dbReference type="FunFam" id="3.30.390.30:FF:000004">
    <property type="entry name" value="Thioredoxin reductase 1, cytoplasmic"/>
    <property type="match status" value="1"/>
</dbReference>
<dbReference type="InterPro" id="IPR002109">
    <property type="entry name" value="Glutaredoxin"/>
</dbReference>
<dbReference type="Gene3D" id="3.40.30.10">
    <property type="entry name" value="Glutaredoxin"/>
    <property type="match status" value="1"/>
</dbReference>
<dbReference type="Pfam" id="PF00462">
    <property type="entry name" value="Glutaredoxin"/>
    <property type="match status" value="1"/>
</dbReference>
<evidence type="ECO:0000256" key="11">
    <source>
        <dbReference type="RuleBase" id="RU003691"/>
    </source>
</evidence>
<dbReference type="InterPro" id="IPR023753">
    <property type="entry name" value="FAD/NAD-binding_dom"/>
</dbReference>
<dbReference type="InterPro" id="IPR036188">
    <property type="entry name" value="FAD/NAD-bd_sf"/>
</dbReference>
<dbReference type="InterPro" id="IPR046952">
    <property type="entry name" value="GSHR/TRXR-like"/>
</dbReference>
<dbReference type="CDD" id="cd03419">
    <property type="entry name" value="GRX_GRXh_1_2_like"/>
    <property type="match status" value="1"/>
</dbReference>
<dbReference type="InterPro" id="IPR004099">
    <property type="entry name" value="Pyr_nucl-diS_OxRdtase_dimer"/>
</dbReference>
<dbReference type="NCBIfam" id="TIGR02180">
    <property type="entry name" value="GRX_euk"/>
    <property type="match status" value="1"/>
</dbReference>
<dbReference type="Gene3D" id="3.50.50.60">
    <property type="entry name" value="FAD/NAD(P)-binding domain"/>
    <property type="match status" value="2"/>
</dbReference>
<comment type="similarity">
    <text evidence="2 11">Belongs to the class-I pyridine nucleotide-disulfide oxidoreductase family.</text>
</comment>
<dbReference type="InterPro" id="IPR011899">
    <property type="entry name" value="Glutaredoxin_euk/vir"/>
</dbReference>
<evidence type="ECO:0000256" key="2">
    <source>
        <dbReference type="ARBA" id="ARBA00007532"/>
    </source>
</evidence>
<dbReference type="Proteomes" id="UP000242188">
    <property type="component" value="Unassembled WGS sequence"/>
</dbReference>
<keyword evidence="7" id="KW-0712">Selenocysteine</keyword>
<dbReference type="PRINTS" id="PR00411">
    <property type="entry name" value="PNDRDTASEI"/>
</dbReference>
<dbReference type="GO" id="GO:0034599">
    <property type="term" value="P:cellular response to oxidative stress"/>
    <property type="evidence" value="ECO:0007669"/>
    <property type="project" value="TreeGrafter"/>
</dbReference>
<keyword evidence="16" id="KW-1185">Reference proteome</keyword>
<keyword evidence="5 11" id="KW-0274">FAD</keyword>
<evidence type="ECO:0000256" key="1">
    <source>
        <dbReference type="ARBA" id="ARBA00001974"/>
    </source>
</evidence>
<dbReference type="NCBIfam" id="TIGR01438">
    <property type="entry name" value="TGR"/>
    <property type="match status" value="1"/>
</dbReference>
<evidence type="ECO:0000256" key="6">
    <source>
        <dbReference type="ARBA" id="ARBA00022857"/>
    </source>
</evidence>
<dbReference type="PROSITE" id="PS51354">
    <property type="entry name" value="GLUTAREDOXIN_2"/>
    <property type="match status" value="1"/>
</dbReference>
<feature type="domain" description="Pyridine nucleotide-disulphide oxidoreductase dimerisation" evidence="13">
    <location>
        <begin position="466"/>
        <end position="577"/>
    </location>
</feature>
<name>A0A210PSR9_MIZYE</name>
<evidence type="ECO:0000256" key="5">
    <source>
        <dbReference type="ARBA" id="ARBA00022827"/>
    </source>
</evidence>
<dbReference type="FunFam" id="3.40.30.10:FF:000093">
    <property type="entry name" value="Glutaredoxin 2"/>
    <property type="match status" value="1"/>
</dbReference>
<keyword evidence="4 11" id="KW-0285">Flavoprotein</keyword>
<dbReference type="AlphaFoldDB" id="A0A210PSR9"/>
<dbReference type="PRINTS" id="PR00368">
    <property type="entry name" value="FADPNR"/>
</dbReference>
<reference evidence="15 16" key="1">
    <citation type="journal article" date="2017" name="Nat. Ecol. Evol.">
        <title>Scallop genome provides insights into evolution of bilaterian karyotype and development.</title>
        <authorList>
            <person name="Wang S."/>
            <person name="Zhang J."/>
            <person name="Jiao W."/>
            <person name="Li J."/>
            <person name="Xun X."/>
            <person name="Sun Y."/>
            <person name="Guo X."/>
            <person name="Huan P."/>
            <person name="Dong B."/>
            <person name="Zhang L."/>
            <person name="Hu X."/>
            <person name="Sun X."/>
            <person name="Wang J."/>
            <person name="Zhao C."/>
            <person name="Wang Y."/>
            <person name="Wang D."/>
            <person name="Huang X."/>
            <person name="Wang R."/>
            <person name="Lv J."/>
            <person name="Li Y."/>
            <person name="Zhang Z."/>
            <person name="Liu B."/>
            <person name="Lu W."/>
            <person name="Hui Y."/>
            <person name="Liang J."/>
            <person name="Zhou Z."/>
            <person name="Hou R."/>
            <person name="Li X."/>
            <person name="Liu Y."/>
            <person name="Li H."/>
            <person name="Ning X."/>
            <person name="Lin Y."/>
            <person name="Zhao L."/>
            <person name="Xing Q."/>
            <person name="Dou J."/>
            <person name="Li Y."/>
            <person name="Mao J."/>
            <person name="Guo H."/>
            <person name="Dou H."/>
            <person name="Li T."/>
            <person name="Mu C."/>
            <person name="Jiang W."/>
            <person name="Fu Q."/>
            <person name="Fu X."/>
            <person name="Miao Y."/>
            <person name="Liu J."/>
            <person name="Yu Q."/>
            <person name="Li R."/>
            <person name="Liao H."/>
            <person name="Li X."/>
            <person name="Kong Y."/>
            <person name="Jiang Z."/>
            <person name="Chourrout D."/>
            <person name="Li R."/>
            <person name="Bao Z."/>
        </authorList>
    </citation>
    <scope>NUCLEOTIDE SEQUENCE [LARGE SCALE GENOMIC DNA]</scope>
    <source>
        <strain evidence="15 16">PY_sf001</strain>
    </source>
</reference>
<keyword evidence="9" id="KW-1015">Disulfide bond</keyword>
<evidence type="ECO:0000256" key="4">
    <source>
        <dbReference type="ARBA" id="ARBA00022630"/>
    </source>
</evidence>
<dbReference type="InterPro" id="IPR036249">
    <property type="entry name" value="Thioredoxin-like_sf"/>
</dbReference>
<dbReference type="GO" id="GO:0005829">
    <property type="term" value="C:cytosol"/>
    <property type="evidence" value="ECO:0007669"/>
    <property type="project" value="TreeGrafter"/>
</dbReference>
<evidence type="ECO:0000256" key="9">
    <source>
        <dbReference type="ARBA" id="ARBA00023157"/>
    </source>
</evidence>
<keyword evidence="6" id="KW-0521">NADP</keyword>
<dbReference type="SUPFAM" id="SSF52833">
    <property type="entry name" value="Thioredoxin-like"/>
    <property type="match status" value="1"/>
</dbReference>
<dbReference type="InterPro" id="IPR012999">
    <property type="entry name" value="Pyr_OxRdtase_I_AS"/>
</dbReference>
<dbReference type="GO" id="GO:0004791">
    <property type="term" value="F:thioredoxin-disulfide reductase (NADPH) activity"/>
    <property type="evidence" value="ECO:0007669"/>
    <property type="project" value="UniProtKB-EC"/>
</dbReference>
<keyword evidence="8 11" id="KW-0560">Oxidoreductase</keyword>
<dbReference type="PANTHER" id="PTHR42737">
    <property type="entry name" value="GLUTATHIONE REDUCTASE"/>
    <property type="match status" value="1"/>
</dbReference>
<evidence type="ECO:0000256" key="7">
    <source>
        <dbReference type="ARBA" id="ARBA00022933"/>
    </source>
</evidence>
<comment type="cofactor">
    <cofactor evidence="1">
        <name>FAD</name>
        <dbReference type="ChEBI" id="CHEBI:57692"/>
    </cofactor>
</comment>
<organism evidence="15 16">
    <name type="scientific">Mizuhopecten yessoensis</name>
    <name type="common">Japanese scallop</name>
    <name type="synonym">Patinopecten yessoensis</name>
    <dbReference type="NCBI Taxonomy" id="6573"/>
    <lineage>
        <taxon>Eukaryota</taxon>
        <taxon>Metazoa</taxon>
        <taxon>Spiralia</taxon>
        <taxon>Lophotrochozoa</taxon>
        <taxon>Mollusca</taxon>
        <taxon>Bivalvia</taxon>
        <taxon>Autobranchia</taxon>
        <taxon>Pteriomorphia</taxon>
        <taxon>Pectinida</taxon>
        <taxon>Pectinoidea</taxon>
        <taxon>Pectinidae</taxon>
        <taxon>Mizuhopecten</taxon>
    </lineage>
</organism>
<protein>
    <recommendedName>
        <fullName evidence="3">thioredoxin-disulfide reductase (NADPH)</fullName>
        <ecNumber evidence="3">1.8.1.9</ecNumber>
    </recommendedName>
</protein>
<dbReference type="Gene3D" id="3.30.390.30">
    <property type="match status" value="1"/>
</dbReference>
<evidence type="ECO:0000259" key="14">
    <source>
        <dbReference type="Pfam" id="PF07992"/>
    </source>
</evidence>
<feature type="domain" description="FAD/NAD(P)-binding" evidence="14">
    <location>
        <begin position="111"/>
        <end position="446"/>
    </location>
</feature>
<dbReference type="GO" id="GO:0005739">
    <property type="term" value="C:mitochondrion"/>
    <property type="evidence" value="ECO:0007669"/>
    <property type="project" value="TreeGrafter"/>
</dbReference>
<dbReference type="InterPro" id="IPR006338">
    <property type="entry name" value="Thioredoxin/glutathione_Rdtase"/>
</dbReference>
<evidence type="ECO:0000256" key="10">
    <source>
        <dbReference type="ARBA" id="ARBA00023284"/>
    </source>
</evidence>
<sequence>MPPVGAGGLKAEVMDQVAKNKVMIFSKTTCPFCFKVKEMFKSIDQEYGVTELDKIANGSDIQNTLLEVTGQKTVPNVFINGKHLGGCDDTLKAHKNGSLQAMLQDATNYDYDLIVIGGGSGGLAASKEAASLGKKVAVFDFVQPTPVGTTWGLGGTCVNVGCIPKKLMHQAAILGHSLEDAKHFGWKVPEDVQHNWDTMKNAIQDHIGSLNWGYRVQLRDKKVDYQNAYAEFIDDHTVKAVNKKGKEVTKTARDFIVAVGERPRYPDIPGAKEYGITSDDLFSLPYCPGKTLLIGASYVSLECGGFLHGIGLNVTVMVRSILLRGFDQQMADKIGEYMEAKGINFIRQCVPTKIEKLEDGQPGKYKVYGKYSDGTEYSDTFNTVIFAIGRDPVTKTIGLDKVGVKLNKSGKVVANESEATNVSNIYAIGDILEGKLELTPVAIQAGKLLARRLYDNSKVLTDYVNVATTVFTPLEYGAIGYSEEAAIEKFGEDNVEVYHTNYWPLEWTVAKREENVCYAKIICHIPDKERVVGFHICGPNAGEITQGYALGMKLGATKKDFDDTIGIHPTCSEQFTTLNVTKRSGKMVNQSGC</sequence>
<dbReference type="Pfam" id="PF02852">
    <property type="entry name" value="Pyr_redox_dim"/>
    <property type="match status" value="1"/>
</dbReference>
<comment type="caution">
    <text evidence="15">The sequence shown here is derived from an EMBL/GenBank/DDBJ whole genome shotgun (WGS) entry which is preliminary data.</text>
</comment>
<dbReference type="GO" id="GO:0004362">
    <property type="term" value="F:glutathione-disulfide reductase (NADPH) activity"/>
    <property type="evidence" value="ECO:0007669"/>
    <property type="project" value="TreeGrafter"/>
</dbReference>